<dbReference type="EMBL" id="CP001037">
    <property type="protein sequence ID" value="ACC80775.1"/>
    <property type="molecule type" value="Genomic_DNA"/>
</dbReference>
<evidence type="ECO:0000256" key="2">
    <source>
        <dbReference type="ARBA" id="ARBA00008749"/>
    </source>
</evidence>
<dbReference type="STRING" id="63737.Npun_R2171"/>
<feature type="transmembrane region" description="Helical" evidence="4">
    <location>
        <begin position="26"/>
        <end position="44"/>
    </location>
</feature>
<evidence type="ECO:0000256" key="1">
    <source>
        <dbReference type="ARBA" id="ARBA00001954"/>
    </source>
</evidence>
<feature type="transmembrane region" description="Helical" evidence="4">
    <location>
        <begin position="213"/>
        <end position="232"/>
    </location>
</feature>
<comment type="similarity">
    <text evidence="2">Belongs to the fatty acid desaturase type 2 family.</text>
</comment>
<dbReference type="GO" id="GO:0016020">
    <property type="term" value="C:membrane"/>
    <property type="evidence" value="ECO:0007669"/>
    <property type="project" value="TreeGrafter"/>
</dbReference>
<proteinExistence type="inferred from homology"/>
<feature type="transmembrane region" description="Helical" evidence="4">
    <location>
        <begin position="84"/>
        <end position="104"/>
    </location>
</feature>
<dbReference type="InterPro" id="IPR005804">
    <property type="entry name" value="FA_desaturase_dom"/>
</dbReference>
<feature type="transmembrane region" description="Helical" evidence="4">
    <location>
        <begin position="151"/>
        <end position="170"/>
    </location>
</feature>
<reference evidence="6 7" key="2">
    <citation type="journal article" date="2013" name="Plant Physiol.">
        <title>A Nostoc punctiforme Sugar Transporter Necessary to Establish a Cyanobacterium-Plant Symbiosis.</title>
        <authorList>
            <person name="Ekman M."/>
            <person name="Picossi S."/>
            <person name="Campbell E.L."/>
            <person name="Meeks J.C."/>
            <person name="Flores E."/>
        </authorList>
    </citation>
    <scope>NUCLEOTIDE SEQUENCE [LARGE SCALE GENOMIC DNA]</scope>
    <source>
        <strain evidence="7">ATCC 29133 / PCC 73102</strain>
    </source>
</reference>
<keyword evidence="7" id="KW-1185">Reference proteome</keyword>
<evidence type="ECO:0000313" key="7">
    <source>
        <dbReference type="Proteomes" id="UP000001191"/>
    </source>
</evidence>
<dbReference type="Proteomes" id="UP000001191">
    <property type="component" value="Chromosome"/>
</dbReference>
<reference evidence="7" key="1">
    <citation type="submission" date="2008-04" db="EMBL/GenBank/DDBJ databases">
        <title>Complete sequence of chromosome of Nostoc punctiforme ATCC 29133.</title>
        <authorList>
            <consortium name="US DOE Joint Genome Institute"/>
            <person name="Copeland A."/>
            <person name="Lucas S."/>
            <person name="Lapidus A."/>
            <person name="Glavina del Rio T."/>
            <person name="Dalin E."/>
            <person name="Tice H."/>
            <person name="Pitluck S."/>
            <person name="Chain P."/>
            <person name="Malfatti S."/>
            <person name="Shin M."/>
            <person name="Vergez L."/>
            <person name="Schmutz J."/>
            <person name="Larimer F."/>
            <person name="Land M."/>
            <person name="Hauser L."/>
            <person name="Kyrpides N."/>
            <person name="Kim E."/>
            <person name="Meeks J.C."/>
            <person name="Elhai J."/>
            <person name="Campbell E.L."/>
            <person name="Thiel T."/>
            <person name="Longmire J."/>
            <person name="Potts M."/>
            <person name="Atlas R."/>
        </authorList>
    </citation>
    <scope>NUCLEOTIDE SEQUENCE [LARGE SCALE GENOMIC DNA]</scope>
    <source>
        <strain evidence="7">ATCC 29133 / PCC 73102</strain>
    </source>
</reference>
<dbReference type="HOGENOM" id="CLU_048283_0_0_3"/>
<evidence type="ECO:0000259" key="5">
    <source>
        <dbReference type="Pfam" id="PF00487"/>
    </source>
</evidence>
<dbReference type="InterPro" id="IPR012171">
    <property type="entry name" value="Fatty_acid_desaturase"/>
</dbReference>
<keyword evidence="4" id="KW-0812">Transmembrane</keyword>
<dbReference type="EnsemblBacteria" id="ACC80775">
    <property type="protein sequence ID" value="ACC80775"/>
    <property type="gene ID" value="Npun_R2171"/>
</dbReference>
<evidence type="ECO:0000256" key="4">
    <source>
        <dbReference type="SAM" id="Phobius"/>
    </source>
</evidence>
<dbReference type="OrthoDB" id="9792534at2"/>
<dbReference type="RefSeq" id="WP_012408776.1">
    <property type="nucleotide sequence ID" value="NC_010628.1"/>
</dbReference>
<dbReference type="Pfam" id="PF00487">
    <property type="entry name" value="FA_desaturase"/>
    <property type="match status" value="1"/>
</dbReference>
<dbReference type="GO" id="GO:0008610">
    <property type="term" value="P:lipid biosynthetic process"/>
    <property type="evidence" value="ECO:0007669"/>
    <property type="project" value="UniProtKB-ARBA"/>
</dbReference>
<dbReference type="CDD" id="cd03506">
    <property type="entry name" value="Delta6-FADS-like"/>
    <property type="match status" value="1"/>
</dbReference>
<accession>B2J675</accession>
<organism evidence="6 7">
    <name type="scientific">Nostoc punctiforme (strain ATCC 29133 / PCC 73102)</name>
    <dbReference type="NCBI Taxonomy" id="63737"/>
    <lineage>
        <taxon>Bacteria</taxon>
        <taxon>Bacillati</taxon>
        <taxon>Cyanobacteriota</taxon>
        <taxon>Cyanophyceae</taxon>
        <taxon>Nostocales</taxon>
        <taxon>Nostocaceae</taxon>
        <taxon>Nostoc</taxon>
    </lineage>
</organism>
<feature type="domain" description="Fatty acid desaturase" evidence="5">
    <location>
        <begin position="49"/>
        <end position="301"/>
    </location>
</feature>
<name>B2J675_NOSP7</name>
<evidence type="ECO:0000313" key="6">
    <source>
        <dbReference type="EMBL" id="ACC80775.1"/>
    </source>
</evidence>
<feature type="transmembrane region" description="Helical" evidence="4">
    <location>
        <begin position="50"/>
        <end position="72"/>
    </location>
</feature>
<dbReference type="eggNOG" id="COG3239">
    <property type="taxonomic scope" value="Bacteria"/>
</dbReference>
<evidence type="ECO:0000256" key="3">
    <source>
        <dbReference type="ARBA" id="ARBA00023004"/>
    </source>
</evidence>
<feature type="transmembrane region" description="Helical" evidence="4">
    <location>
        <begin position="191"/>
        <end position="207"/>
    </location>
</feature>
<dbReference type="KEGG" id="npu:Npun_R2171"/>
<sequence>MELHAIRNKLRESLPSDVFQPQPMRGIAAILLISIVIACSWIIIQYSLPWYVYLLLSIVIGQIYTIWGFIAHEALHGAIFQSNFGQYFLGYLGYIPFLISPLTWKFWHCQCHHGYTNFVERDPDFVGTIEEFSKSPVTRLRAMFTPGTHNWFSYIGFFCLFTLEGQYVLWFYKTDSDLADKFGFNRLRAKIETILMILFWILLGSAIGDRASLYIIVLPMLLGNFIYVSYILTQHLLRPTNSDVNHPLHNTITVTINPVLAFLHLNFGYHVEHHLFPSMSHQFAPLVSQALRQNFGNEYVSLPYLTVLSLIIKTPRIHFDSETLIVPSSGQKVKLSEILSEVGRETSQPTA</sequence>
<dbReference type="AlphaFoldDB" id="B2J675"/>
<dbReference type="PhylomeDB" id="B2J675"/>
<protein>
    <submittedName>
        <fullName evidence="6">Fatty acid desaturase</fullName>
    </submittedName>
</protein>
<keyword evidence="3" id="KW-0408">Iron</keyword>
<keyword evidence="4" id="KW-0472">Membrane</keyword>
<gene>
    <name evidence="6" type="ordered locus">Npun_R2171</name>
</gene>
<dbReference type="GO" id="GO:0016717">
    <property type="term" value="F:oxidoreductase activity, acting on paired donors, with oxidation of a pair of donors resulting in the reduction of molecular oxygen to two molecules of water"/>
    <property type="evidence" value="ECO:0007669"/>
    <property type="project" value="TreeGrafter"/>
</dbReference>
<comment type="cofactor">
    <cofactor evidence="1">
        <name>Fe(2+)</name>
        <dbReference type="ChEBI" id="CHEBI:29033"/>
    </cofactor>
</comment>
<dbReference type="PANTHER" id="PTHR19353:SF19">
    <property type="entry name" value="DELTA(5) FATTY ACID DESATURASE C-RELATED"/>
    <property type="match status" value="1"/>
</dbReference>
<keyword evidence="4" id="KW-1133">Transmembrane helix</keyword>
<dbReference type="PANTHER" id="PTHR19353">
    <property type="entry name" value="FATTY ACID DESATURASE 2"/>
    <property type="match status" value="1"/>
</dbReference>